<dbReference type="InterPro" id="IPR001310">
    <property type="entry name" value="Histidine_triad_HIT"/>
</dbReference>
<dbReference type="InterPro" id="IPR036265">
    <property type="entry name" value="HIT-like_sf"/>
</dbReference>
<dbReference type="Gene3D" id="3.30.428.10">
    <property type="entry name" value="HIT-like"/>
    <property type="match status" value="1"/>
</dbReference>
<proteinExistence type="predicted"/>
<evidence type="ECO:0000313" key="4">
    <source>
        <dbReference type="Proteomes" id="UP000659223"/>
    </source>
</evidence>
<dbReference type="Pfam" id="PF01230">
    <property type="entry name" value="HIT"/>
    <property type="match status" value="1"/>
</dbReference>
<dbReference type="EMBL" id="BMUT01000027">
    <property type="protein sequence ID" value="GGY11882.1"/>
    <property type="molecule type" value="Genomic_DNA"/>
</dbReference>
<reference evidence="4" key="1">
    <citation type="journal article" date="2019" name="Int. J. Syst. Evol. Microbiol.">
        <title>The Global Catalogue of Microorganisms (GCM) 10K type strain sequencing project: providing services to taxonomists for standard genome sequencing and annotation.</title>
        <authorList>
            <consortium name="The Broad Institute Genomics Platform"/>
            <consortium name="The Broad Institute Genome Sequencing Center for Infectious Disease"/>
            <person name="Wu L."/>
            <person name="Ma J."/>
        </authorList>
    </citation>
    <scope>NUCLEOTIDE SEQUENCE [LARGE SCALE GENOMIC DNA]</scope>
    <source>
        <strain evidence="4">JCM 4586</strain>
    </source>
</reference>
<accession>A0ABQ2ZC09</accession>
<dbReference type="RefSeq" id="WP_190025656.1">
    <property type="nucleotide sequence ID" value="NZ_BMUT01000027.1"/>
</dbReference>
<name>A0ABQ2ZC09_9ACTN</name>
<dbReference type="SUPFAM" id="SSF54197">
    <property type="entry name" value="HIT-like"/>
    <property type="match status" value="1"/>
</dbReference>
<keyword evidence="4" id="KW-1185">Reference proteome</keyword>
<sequence>MDEADGADQAACIFCAIAGGGTAAHRVFEDATAVAFLDARPLFPGHVLVVPRRHAETLTDLSADEVGPFFTRVQRIAGAVERGTGAAGSFVAANNRVSQSVPHFHVHVVPRNRKDGLRGFFWPRGRYASDEEAEEVAARVRAALEGG</sequence>
<comment type="caution">
    <text evidence="3">The sequence shown here is derived from an EMBL/GenBank/DDBJ whole genome shotgun (WGS) entry which is preliminary data.</text>
</comment>
<organism evidence="3 4">
    <name type="scientific">Streptomyces hiroshimensis</name>
    <dbReference type="NCBI Taxonomy" id="66424"/>
    <lineage>
        <taxon>Bacteria</taxon>
        <taxon>Bacillati</taxon>
        <taxon>Actinomycetota</taxon>
        <taxon>Actinomycetes</taxon>
        <taxon>Kitasatosporales</taxon>
        <taxon>Streptomycetaceae</taxon>
        <taxon>Streptomyces</taxon>
    </lineage>
</organism>
<dbReference type="PRINTS" id="PR00332">
    <property type="entry name" value="HISTRIAD"/>
</dbReference>
<dbReference type="PANTHER" id="PTHR46648">
    <property type="entry name" value="HIT FAMILY PROTEIN 1"/>
    <property type="match status" value="1"/>
</dbReference>
<dbReference type="Proteomes" id="UP000659223">
    <property type="component" value="Unassembled WGS sequence"/>
</dbReference>
<gene>
    <name evidence="3" type="ORF">GCM10010324_68320</name>
</gene>
<dbReference type="PANTHER" id="PTHR46648:SF1">
    <property type="entry name" value="ADENOSINE 5'-MONOPHOSPHORAMIDASE HNT1"/>
    <property type="match status" value="1"/>
</dbReference>
<evidence type="ECO:0000313" key="3">
    <source>
        <dbReference type="EMBL" id="GGY11882.1"/>
    </source>
</evidence>
<dbReference type="InterPro" id="IPR011146">
    <property type="entry name" value="HIT-like"/>
</dbReference>
<evidence type="ECO:0000256" key="1">
    <source>
        <dbReference type="PROSITE-ProRule" id="PRU00464"/>
    </source>
</evidence>
<dbReference type="PROSITE" id="PS51084">
    <property type="entry name" value="HIT_2"/>
    <property type="match status" value="1"/>
</dbReference>
<protein>
    <recommendedName>
        <fullName evidence="2">HIT domain-containing protein</fullName>
    </recommendedName>
</protein>
<feature type="domain" description="HIT" evidence="2">
    <location>
        <begin position="13"/>
        <end position="118"/>
    </location>
</feature>
<feature type="short sequence motif" description="Histidine triad motif" evidence="1">
    <location>
        <begin position="103"/>
        <end position="107"/>
    </location>
</feature>
<evidence type="ECO:0000259" key="2">
    <source>
        <dbReference type="PROSITE" id="PS51084"/>
    </source>
</evidence>